<sequence>MTLVQKYVKLVDAKFLDHIGRNGASGPVPQGFRDGTTKELSKKQSDRLATAIQDEIKKLESWSDEELLKYVNTGDTRERMKLILDAGEILEIASMKIFAERMSQVCDIPSGHSGSEGKDQVDPNDDSGHQSERIDDTSKGTPGETDEKAPNHDLGHQPGGDDDTPMDTSSVKTESDDDLHEDYGPAYENESRGRERSASPMREEDKKTLQKILKTHCEKAIESLKRCLSGDQSSVESLKAMNIQIRDEVTKSLGWEPQFAQNFGIPYEKFREGVDPLVVQPLKTPCSEEDEKVFSEKLGQAKVHLYHVCLQNHIQIEWLNGVLEGSGDDQEYPQRYMYDDNNTDATTYWPYSILRTPEFVILYEKKKRVSDDRTKSSYGVQVYDAEKKVFQIQVKANIGNDNLQKWRLLPNAYKFYAADRQCKTSELGHIEHIYFFTATQPRSGRHDSKTPAPTDVCVKFQKSILPRMLQRSKVDAFLPEGESVDDIIEQLASRDQVKLPWKVRARKVVYDLTGDKVKHRPMTTLEEELFKKNPRLKDRAEKPLSQSGTVASDKAVSDLREEVENKLNEFNVRLSTIEEKVVTTEYLNSALDKKFTEFLDQIKAKAG</sequence>
<feature type="compositionally biased region" description="Basic and acidic residues" evidence="1">
    <location>
        <begin position="115"/>
        <end position="138"/>
    </location>
</feature>
<feature type="region of interest" description="Disordered" evidence="1">
    <location>
        <begin position="534"/>
        <end position="556"/>
    </location>
</feature>
<accession>A0ABR4K9M5</accession>
<comment type="caution">
    <text evidence="2">The sequence shown here is derived from an EMBL/GenBank/DDBJ whole genome shotgun (WGS) entry which is preliminary data.</text>
</comment>
<gene>
    <name evidence="2" type="ORF">BJX68DRAFT_267337</name>
</gene>
<feature type="compositionally biased region" description="Basic and acidic residues" evidence="1">
    <location>
        <begin position="145"/>
        <end position="155"/>
    </location>
</feature>
<organism evidence="2 3">
    <name type="scientific">Aspergillus pseudodeflectus</name>
    <dbReference type="NCBI Taxonomy" id="176178"/>
    <lineage>
        <taxon>Eukaryota</taxon>
        <taxon>Fungi</taxon>
        <taxon>Dikarya</taxon>
        <taxon>Ascomycota</taxon>
        <taxon>Pezizomycotina</taxon>
        <taxon>Eurotiomycetes</taxon>
        <taxon>Eurotiomycetidae</taxon>
        <taxon>Eurotiales</taxon>
        <taxon>Aspergillaceae</taxon>
        <taxon>Aspergillus</taxon>
        <taxon>Aspergillus subgen. Nidulantes</taxon>
    </lineage>
</organism>
<name>A0ABR4K9M5_9EURO</name>
<evidence type="ECO:0000256" key="1">
    <source>
        <dbReference type="SAM" id="MobiDB-lite"/>
    </source>
</evidence>
<evidence type="ECO:0000313" key="3">
    <source>
        <dbReference type="Proteomes" id="UP001610444"/>
    </source>
</evidence>
<dbReference type="GeneID" id="98160963"/>
<protein>
    <submittedName>
        <fullName evidence="2">Uncharacterized protein</fullName>
    </submittedName>
</protein>
<feature type="region of interest" description="Disordered" evidence="1">
    <location>
        <begin position="108"/>
        <end position="207"/>
    </location>
</feature>
<dbReference type="Proteomes" id="UP001610444">
    <property type="component" value="Unassembled WGS sequence"/>
</dbReference>
<feature type="compositionally biased region" description="Basic and acidic residues" evidence="1">
    <location>
        <begin position="189"/>
        <end position="207"/>
    </location>
</feature>
<dbReference type="EMBL" id="JBFXLR010000024">
    <property type="protein sequence ID" value="KAL2848993.1"/>
    <property type="molecule type" value="Genomic_DNA"/>
</dbReference>
<keyword evidence="3" id="KW-1185">Reference proteome</keyword>
<proteinExistence type="predicted"/>
<dbReference type="RefSeq" id="XP_070898528.1">
    <property type="nucleotide sequence ID" value="XM_071045799.1"/>
</dbReference>
<evidence type="ECO:0000313" key="2">
    <source>
        <dbReference type="EMBL" id="KAL2848993.1"/>
    </source>
</evidence>
<reference evidence="2 3" key="1">
    <citation type="submission" date="2024-07" db="EMBL/GenBank/DDBJ databases">
        <title>Section-level genome sequencing and comparative genomics of Aspergillus sections Usti and Cavernicolus.</title>
        <authorList>
            <consortium name="Lawrence Berkeley National Laboratory"/>
            <person name="Nybo J.L."/>
            <person name="Vesth T.C."/>
            <person name="Theobald S."/>
            <person name="Frisvad J.C."/>
            <person name="Larsen T.O."/>
            <person name="Kjaerboelling I."/>
            <person name="Rothschild-Mancinelli K."/>
            <person name="Lyhne E.K."/>
            <person name="Kogle M.E."/>
            <person name="Barry K."/>
            <person name="Clum A."/>
            <person name="Na H."/>
            <person name="Ledsgaard L."/>
            <person name="Lin J."/>
            <person name="Lipzen A."/>
            <person name="Kuo A."/>
            <person name="Riley R."/>
            <person name="Mondo S."/>
            <person name="LaButti K."/>
            <person name="Haridas S."/>
            <person name="Pangalinan J."/>
            <person name="Salamov A.A."/>
            <person name="Simmons B.A."/>
            <person name="Magnuson J.K."/>
            <person name="Chen J."/>
            <person name="Drula E."/>
            <person name="Henrissat B."/>
            <person name="Wiebenga A."/>
            <person name="Lubbers R.J."/>
            <person name="Gomes A.C."/>
            <person name="Macurrencykelacurrency M.R."/>
            <person name="Stajich J."/>
            <person name="Grigoriev I.V."/>
            <person name="Mortensen U.H."/>
            <person name="De vries R.P."/>
            <person name="Baker S.E."/>
            <person name="Andersen M.R."/>
        </authorList>
    </citation>
    <scope>NUCLEOTIDE SEQUENCE [LARGE SCALE GENOMIC DNA]</scope>
    <source>
        <strain evidence="2 3">CBS 756.74</strain>
    </source>
</reference>